<reference evidence="1 2" key="1">
    <citation type="submission" date="2019-01" db="EMBL/GenBank/DDBJ databases">
        <title>Pseudolysobacter antarctica gen. nov., sp. nov., isolated from Fildes Peninsula, Antarctica.</title>
        <authorList>
            <person name="Wei Z."/>
            <person name="Peng F."/>
        </authorList>
    </citation>
    <scope>NUCLEOTIDE SEQUENCE [LARGE SCALE GENOMIC DNA]</scope>
    <source>
        <strain evidence="1 2">AQ6-296</strain>
    </source>
</reference>
<dbReference type="Proteomes" id="UP000291562">
    <property type="component" value="Chromosome"/>
</dbReference>
<dbReference type="KEGG" id="xbc:ELE36_09740"/>
<name>A0A411HJE5_9GAMM</name>
<dbReference type="EMBL" id="CP035704">
    <property type="protein sequence ID" value="QBB70625.1"/>
    <property type="molecule type" value="Genomic_DNA"/>
</dbReference>
<evidence type="ECO:0000313" key="1">
    <source>
        <dbReference type="EMBL" id="QBB70625.1"/>
    </source>
</evidence>
<proteinExistence type="predicted"/>
<sequence>MIVANLLFAAAMAANPLEIGTSQIHYDFGDCTVISSPVGTGGNTIITCQDNPIVTYTPDAPPFLPSGFYSQFFVTAIVPSTAKTVVFSWCDGYLCGRIDTIFSSGFGD</sequence>
<gene>
    <name evidence="1" type="ORF">ELE36_09740</name>
</gene>
<keyword evidence="2" id="KW-1185">Reference proteome</keyword>
<accession>A0A411HJE5</accession>
<protein>
    <submittedName>
        <fullName evidence="1">Uncharacterized protein</fullName>
    </submittedName>
</protein>
<evidence type="ECO:0000313" key="2">
    <source>
        <dbReference type="Proteomes" id="UP000291562"/>
    </source>
</evidence>
<dbReference type="AlphaFoldDB" id="A0A411HJE5"/>
<dbReference type="RefSeq" id="WP_129832882.1">
    <property type="nucleotide sequence ID" value="NZ_CP035704.1"/>
</dbReference>
<organism evidence="1 2">
    <name type="scientific">Pseudolysobacter antarcticus</name>
    <dbReference type="NCBI Taxonomy" id="2511995"/>
    <lineage>
        <taxon>Bacteria</taxon>
        <taxon>Pseudomonadati</taxon>
        <taxon>Pseudomonadota</taxon>
        <taxon>Gammaproteobacteria</taxon>
        <taxon>Lysobacterales</taxon>
        <taxon>Rhodanobacteraceae</taxon>
        <taxon>Pseudolysobacter</taxon>
    </lineage>
</organism>